<evidence type="ECO:0000256" key="3">
    <source>
        <dbReference type="ARBA" id="ARBA00022989"/>
    </source>
</evidence>
<dbReference type="PRINTS" id="PR00447">
    <property type="entry name" value="NATRESASSCMP"/>
</dbReference>
<dbReference type="PANTHER" id="PTHR11706">
    <property type="entry name" value="SOLUTE CARRIER PROTEIN FAMILY 11 MEMBER"/>
    <property type="match status" value="1"/>
</dbReference>
<reference evidence="6" key="1">
    <citation type="submission" date="2013-12" db="EMBL/GenBank/DDBJ databases">
        <authorList>
            <person name="Genoscope - CEA"/>
        </authorList>
    </citation>
    <scope>NUCLEOTIDE SEQUENCE</scope>
    <source>
        <strain evidence="6">CBS 1993</strain>
    </source>
</reference>
<dbReference type="STRING" id="1382522.W6MJG1"/>
<accession>W6MJG1</accession>
<sequence>MNKLSCYNLSLTFAMKRAKIFVTQWVVPALLLSASFMDTGNYVSAVSAGTISKYQQLIPLVVAHIMAGVLQYLSIILGVKTKLNLGENFRKRLPHCACVVLGVASVSAIVLTDICQVIGSAVALEVLFDISTLPAVLLSVFDVSMLWRFHRTSTWLRQATEMAVAFFSLIIFSLIFVDLVNIREKLNFKTILVGAGPSADMLRYDNYILSLSLLGSTAMPHSLFLVSEMAKMMFLDQQGLIYALSRKKTQEFIKDLTIRLVFMGVFGALILNVSLVVLSAALSNDSNNRKNFSGLRDVYSLFSESLSQNAGTCFLYMLLLSGQSFGFIGNWVLDIVLKGMFDSGENKESFMMKINVRYISVCVCFICAWIGGDKMLTFMINATQVVLAAVLALVSAPLVVLVCQSSFMSSTIE</sequence>
<evidence type="ECO:0008006" key="8">
    <source>
        <dbReference type="Google" id="ProtNLM"/>
    </source>
</evidence>
<dbReference type="Proteomes" id="UP000019384">
    <property type="component" value="Unassembled WGS sequence"/>
</dbReference>
<keyword evidence="3 5" id="KW-1133">Transmembrane helix</keyword>
<name>W6MJG1_9ASCO</name>
<evidence type="ECO:0000313" key="7">
    <source>
        <dbReference type="Proteomes" id="UP000019384"/>
    </source>
</evidence>
<keyword evidence="4 5" id="KW-0472">Membrane</keyword>
<comment type="subcellular location">
    <subcellularLocation>
        <location evidence="1">Membrane</location>
        <topology evidence="1">Multi-pass membrane protein</topology>
    </subcellularLocation>
</comment>
<evidence type="ECO:0000256" key="4">
    <source>
        <dbReference type="ARBA" id="ARBA00023136"/>
    </source>
</evidence>
<reference evidence="6" key="2">
    <citation type="submission" date="2014-02" db="EMBL/GenBank/DDBJ databases">
        <title>Complete DNA sequence of /Kuraishia capsulata/ illustrates novel genomic features among budding yeasts (/Saccharomycotina/).</title>
        <authorList>
            <person name="Morales L."/>
            <person name="Noel B."/>
            <person name="Porcel B."/>
            <person name="Marcet-Houben M."/>
            <person name="Hullo M-F."/>
            <person name="Sacerdot C."/>
            <person name="Tekaia F."/>
            <person name="Leh-Louis V."/>
            <person name="Despons L."/>
            <person name="Khanna V."/>
            <person name="Aury J-M."/>
            <person name="Barbe V."/>
            <person name="Couloux A."/>
            <person name="Labadie K."/>
            <person name="Pelletier E."/>
            <person name="Souciet J-L."/>
            <person name="Boekhout T."/>
            <person name="Gabaldon T."/>
            <person name="Wincker P."/>
            <person name="Dujon B."/>
        </authorList>
    </citation>
    <scope>NUCLEOTIDE SEQUENCE</scope>
    <source>
        <strain evidence="6">CBS 1993</strain>
    </source>
</reference>
<feature type="transmembrane region" description="Helical" evidence="5">
    <location>
        <begin position="57"/>
        <end position="79"/>
    </location>
</feature>
<dbReference type="AlphaFoldDB" id="W6MJG1"/>
<evidence type="ECO:0000313" key="6">
    <source>
        <dbReference type="EMBL" id="CDK26108.1"/>
    </source>
</evidence>
<dbReference type="PANTHER" id="PTHR11706:SF101">
    <property type="entry name" value="MANGANESE TRANSPORTER SMF1"/>
    <property type="match status" value="1"/>
</dbReference>
<dbReference type="OrthoDB" id="409173at2759"/>
<dbReference type="GO" id="GO:0015086">
    <property type="term" value="F:cadmium ion transmembrane transporter activity"/>
    <property type="evidence" value="ECO:0007669"/>
    <property type="project" value="TreeGrafter"/>
</dbReference>
<feature type="transmembrane region" description="Helical" evidence="5">
    <location>
        <begin position="256"/>
        <end position="282"/>
    </location>
</feature>
<feature type="transmembrane region" description="Helical" evidence="5">
    <location>
        <begin position="20"/>
        <end position="37"/>
    </location>
</feature>
<evidence type="ECO:0000256" key="1">
    <source>
        <dbReference type="ARBA" id="ARBA00004141"/>
    </source>
</evidence>
<keyword evidence="7" id="KW-1185">Reference proteome</keyword>
<feature type="transmembrane region" description="Helical" evidence="5">
    <location>
        <begin position="207"/>
        <end position="226"/>
    </location>
</feature>
<protein>
    <recommendedName>
        <fullName evidence="8">Natural resistance-associated macrophage protein</fullName>
    </recommendedName>
</protein>
<feature type="transmembrane region" description="Helical" evidence="5">
    <location>
        <begin position="162"/>
        <end position="182"/>
    </location>
</feature>
<feature type="transmembrane region" description="Helical" evidence="5">
    <location>
        <begin position="314"/>
        <end position="333"/>
    </location>
</feature>
<dbReference type="GO" id="GO:0005384">
    <property type="term" value="F:manganese ion transmembrane transporter activity"/>
    <property type="evidence" value="ECO:0007669"/>
    <property type="project" value="TreeGrafter"/>
</dbReference>
<evidence type="ECO:0000256" key="5">
    <source>
        <dbReference type="SAM" id="Phobius"/>
    </source>
</evidence>
<dbReference type="GeneID" id="34519504"/>
<feature type="transmembrane region" description="Helical" evidence="5">
    <location>
        <begin position="130"/>
        <end position="150"/>
    </location>
</feature>
<organism evidence="6 7">
    <name type="scientific">Kuraishia capsulata CBS 1993</name>
    <dbReference type="NCBI Taxonomy" id="1382522"/>
    <lineage>
        <taxon>Eukaryota</taxon>
        <taxon>Fungi</taxon>
        <taxon>Dikarya</taxon>
        <taxon>Ascomycota</taxon>
        <taxon>Saccharomycotina</taxon>
        <taxon>Pichiomycetes</taxon>
        <taxon>Pichiales</taxon>
        <taxon>Pichiaceae</taxon>
        <taxon>Kuraishia</taxon>
    </lineage>
</organism>
<feature type="transmembrane region" description="Helical" evidence="5">
    <location>
        <begin position="354"/>
        <end position="372"/>
    </location>
</feature>
<feature type="transmembrane region" description="Helical" evidence="5">
    <location>
        <begin position="99"/>
        <end position="124"/>
    </location>
</feature>
<evidence type="ECO:0000256" key="2">
    <source>
        <dbReference type="ARBA" id="ARBA00022692"/>
    </source>
</evidence>
<dbReference type="EMBL" id="HG793126">
    <property type="protein sequence ID" value="CDK26108.1"/>
    <property type="molecule type" value="Genomic_DNA"/>
</dbReference>
<gene>
    <name evidence="6" type="ORF">KUCA_T00002079001</name>
</gene>
<dbReference type="HOGENOM" id="CLU_020088_4_0_1"/>
<dbReference type="Pfam" id="PF01566">
    <property type="entry name" value="Nramp"/>
    <property type="match status" value="1"/>
</dbReference>
<dbReference type="InterPro" id="IPR001046">
    <property type="entry name" value="NRAMP_fam"/>
</dbReference>
<proteinExistence type="predicted"/>
<dbReference type="GO" id="GO:0034755">
    <property type="term" value="P:iron ion transmembrane transport"/>
    <property type="evidence" value="ECO:0007669"/>
    <property type="project" value="TreeGrafter"/>
</dbReference>
<dbReference type="GO" id="GO:0005886">
    <property type="term" value="C:plasma membrane"/>
    <property type="evidence" value="ECO:0007669"/>
    <property type="project" value="TreeGrafter"/>
</dbReference>
<keyword evidence="2 5" id="KW-0812">Transmembrane</keyword>
<dbReference type="RefSeq" id="XP_022458116.1">
    <property type="nucleotide sequence ID" value="XM_022604323.1"/>
</dbReference>
<feature type="transmembrane region" description="Helical" evidence="5">
    <location>
        <begin position="378"/>
        <end position="403"/>
    </location>
</feature>